<keyword evidence="12" id="KW-1185">Reference proteome</keyword>
<comment type="caution">
    <text evidence="10">The sequence shown here is derived from an EMBL/GenBank/DDBJ whole genome shotgun (WGS) entry which is preliminary data.</text>
</comment>
<dbReference type="InterPro" id="IPR029063">
    <property type="entry name" value="SAM-dependent_MTases_sf"/>
</dbReference>
<evidence type="ECO:0000256" key="2">
    <source>
        <dbReference type="ARBA" id="ARBA00004496"/>
    </source>
</evidence>
<evidence type="ECO:0000256" key="1">
    <source>
        <dbReference type="ARBA" id="ARBA00004123"/>
    </source>
</evidence>
<dbReference type="PANTHER" id="PTHR13539:SF3">
    <property type="entry name" value="CALMODULIN-LYSINE N-METHYLTRANSFERASE"/>
    <property type="match status" value="1"/>
</dbReference>
<keyword evidence="8" id="KW-0949">S-adenosyl-L-methionine</keyword>
<dbReference type="InterPro" id="IPR019410">
    <property type="entry name" value="Methyltransf_16"/>
</dbReference>
<evidence type="ECO:0000313" key="11">
    <source>
        <dbReference type="EMBL" id="KAI1240622.1"/>
    </source>
</evidence>
<dbReference type="Proteomes" id="UP000618051">
    <property type="component" value="Unassembled WGS sequence"/>
</dbReference>
<keyword evidence="6" id="KW-0489">Methyltransferase</keyword>
<comment type="subcellular location">
    <subcellularLocation>
        <location evidence="2">Cytoplasm</location>
    </subcellularLocation>
    <subcellularLocation>
        <location evidence="1">Nucleus</location>
    </subcellularLocation>
</comment>
<dbReference type="PANTHER" id="PTHR13539">
    <property type="entry name" value="CALMODULIN-LYSINE N-METHYLTRANSFERASE"/>
    <property type="match status" value="1"/>
</dbReference>
<keyword evidence="7" id="KW-0808">Transferase</keyword>
<reference evidence="10" key="1">
    <citation type="submission" date="2020-10" db="EMBL/GenBank/DDBJ databases">
        <title>Feather gene expression reveals the developmental basis of iridescence in African starlings.</title>
        <authorList>
            <person name="Rubenstein D.R."/>
        </authorList>
    </citation>
    <scope>NUCLEOTIDE SEQUENCE</scope>
    <source>
        <strain evidence="10">SS15</strain>
        <tissue evidence="10">Liver</tissue>
    </source>
</reference>
<evidence type="ECO:0000256" key="9">
    <source>
        <dbReference type="ARBA" id="ARBA00023242"/>
    </source>
</evidence>
<dbReference type="Pfam" id="PF10294">
    <property type="entry name" value="Methyltransf_16"/>
    <property type="match status" value="1"/>
</dbReference>
<organism evidence="10">
    <name type="scientific">Lamprotornis superbus</name>
    <dbReference type="NCBI Taxonomy" id="245042"/>
    <lineage>
        <taxon>Eukaryota</taxon>
        <taxon>Metazoa</taxon>
        <taxon>Chordata</taxon>
        <taxon>Craniata</taxon>
        <taxon>Vertebrata</taxon>
        <taxon>Euteleostomi</taxon>
        <taxon>Archelosauria</taxon>
        <taxon>Archosauria</taxon>
        <taxon>Dinosauria</taxon>
        <taxon>Saurischia</taxon>
        <taxon>Theropoda</taxon>
        <taxon>Coelurosauria</taxon>
        <taxon>Aves</taxon>
        <taxon>Neognathae</taxon>
        <taxon>Neoaves</taxon>
        <taxon>Telluraves</taxon>
        <taxon>Australaves</taxon>
        <taxon>Passeriformes</taxon>
        <taxon>Sturnidae</taxon>
        <taxon>Lamprotornis</taxon>
    </lineage>
</organism>
<keyword evidence="9" id="KW-0539">Nucleus</keyword>
<dbReference type="EMBL" id="JADDUC010000020">
    <property type="protein sequence ID" value="KAG0125544.1"/>
    <property type="molecule type" value="Genomic_DNA"/>
</dbReference>
<protein>
    <recommendedName>
        <fullName evidence="4">Calmodulin-lysine N-methyltransferase</fullName>
        <ecNumber evidence="3">2.1.1.60</ecNumber>
    </recommendedName>
</protein>
<evidence type="ECO:0000256" key="5">
    <source>
        <dbReference type="ARBA" id="ARBA00022490"/>
    </source>
</evidence>
<evidence type="ECO:0000256" key="6">
    <source>
        <dbReference type="ARBA" id="ARBA00022603"/>
    </source>
</evidence>
<evidence type="ECO:0000313" key="12">
    <source>
        <dbReference type="Proteomes" id="UP000618051"/>
    </source>
</evidence>
<dbReference type="EMBL" id="JADDUC020000003">
    <property type="protein sequence ID" value="KAI1240622.1"/>
    <property type="molecule type" value="Genomic_DNA"/>
</dbReference>
<reference evidence="11" key="3">
    <citation type="submission" date="2022-01" db="EMBL/GenBank/DDBJ databases">
        <authorList>
            <person name="Rubenstein D.R."/>
        </authorList>
    </citation>
    <scope>NUCLEOTIDE SEQUENCE</scope>
    <source>
        <strain evidence="11">SS15</strain>
        <tissue evidence="11">Liver</tissue>
    </source>
</reference>
<evidence type="ECO:0000256" key="4">
    <source>
        <dbReference type="ARBA" id="ARBA00020594"/>
    </source>
</evidence>
<dbReference type="Gene3D" id="3.40.50.150">
    <property type="entry name" value="Vaccinia Virus protein VP39"/>
    <property type="match status" value="2"/>
</dbReference>
<reference evidence="11 12" key="2">
    <citation type="journal article" date="2021" name="J. Hered.">
        <title>Feather Gene Expression Elucidates the Developmental Basis of Plumage Iridescence in African Starlings.</title>
        <authorList>
            <person name="Rubenstein D.R."/>
            <person name="Corvelo A."/>
            <person name="MacManes M.D."/>
            <person name="Maia R."/>
            <person name="Narzisi G."/>
            <person name="Rousaki A."/>
            <person name="Vandenabeele P."/>
            <person name="Shawkey M.D."/>
            <person name="Solomon J."/>
        </authorList>
    </citation>
    <scope>NUCLEOTIDE SEQUENCE [LARGE SCALE GENOMIC DNA]</scope>
    <source>
        <strain evidence="11">SS15</strain>
    </source>
</reference>
<dbReference type="GO" id="GO:0018025">
    <property type="term" value="F:calmodulin-lysine N-methyltransferase activity"/>
    <property type="evidence" value="ECO:0007669"/>
    <property type="project" value="UniProtKB-EC"/>
</dbReference>
<accession>A0A835U1E4</accession>
<sequence>MNVLRKKHLKDVHLQQVSVRRFASFNLFSIEDQNTEEETGTWVQYRSIFYPKYSVSLRSSNLGDRHNSLTYITEQQFFLLKCTYLEDKKSWNILVTSLTEIGQDNNGLGQYKNMNRRQRAGLKVYIKEVAELNTSRSDLATSTNNPPVYIHVLEAHWSEKRIALLDWRPAKKEDTGLHNHIKLLVMTCSCKDSKLGPLESVGRKENNLCKVIVKINIQFGEEAQDVSTIFKFNGISISNFCNTSEKKGGTLKQKLNLANFPKSVHKDDRLPRWQGFPEMGCSTLPPLPMPWGAELFCVLELCSVFTLQTMCSYWWSRVVDGLWLFAFSVASNNRTMTTLSHVKRARTLKCLLQPVHVLTATKHINIENTQILRDLAVCELGGGMTCLAGLMVAISADVKEVLLTDGNEKAIKNVNEIITRNRNAGIFKAQKVSSCILRWDNETDVSQLEGHFDIGKAMVFAPLRGNTLNQFCNLAEKAGFSIQRHENYDEHISNFHSKLKNEEKDTYEENLHYPFLLILTKQR</sequence>
<dbReference type="EC" id="2.1.1.60" evidence="3"/>
<dbReference type="OrthoDB" id="413520at2759"/>
<evidence type="ECO:0000256" key="3">
    <source>
        <dbReference type="ARBA" id="ARBA00011914"/>
    </source>
</evidence>
<name>A0A835U1E4_9PASS</name>
<dbReference type="InterPro" id="IPR025800">
    <property type="entry name" value="CaM-Lys-N-MeTrfase"/>
</dbReference>
<evidence type="ECO:0000313" key="10">
    <source>
        <dbReference type="EMBL" id="KAG0125544.1"/>
    </source>
</evidence>
<dbReference type="GO" id="GO:0032259">
    <property type="term" value="P:methylation"/>
    <property type="evidence" value="ECO:0007669"/>
    <property type="project" value="UniProtKB-KW"/>
</dbReference>
<gene>
    <name evidence="11" type="ORF">IHE44_0009054</name>
    <name evidence="10" type="ORF">IHE44_004917</name>
</gene>
<dbReference type="GO" id="GO:0005737">
    <property type="term" value="C:cytoplasm"/>
    <property type="evidence" value="ECO:0007669"/>
    <property type="project" value="UniProtKB-SubCell"/>
</dbReference>
<dbReference type="GO" id="GO:0005634">
    <property type="term" value="C:nucleus"/>
    <property type="evidence" value="ECO:0007669"/>
    <property type="project" value="UniProtKB-SubCell"/>
</dbReference>
<dbReference type="AlphaFoldDB" id="A0A835U1E4"/>
<evidence type="ECO:0000256" key="8">
    <source>
        <dbReference type="ARBA" id="ARBA00022691"/>
    </source>
</evidence>
<keyword evidence="5" id="KW-0963">Cytoplasm</keyword>
<evidence type="ECO:0000256" key="7">
    <source>
        <dbReference type="ARBA" id="ARBA00022679"/>
    </source>
</evidence>
<proteinExistence type="predicted"/>